<feature type="compositionally biased region" description="Polar residues" evidence="5">
    <location>
        <begin position="701"/>
        <end position="729"/>
    </location>
</feature>
<dbReference type="Proteomes" id="UP001465976">
    <property type="component" value="Unassembled WGS sequence"/>
</dbReference>
<dbReference type="PANTHER" id="PTHR34105:SF1">
    <property type="entry name" value="PROLINE-, GLUTAMIC ACID- AND LEUCINE-RICH PROTEIN 1"/>
    <property type="match status" value="1"/>
</dbReference>
<reference evidence="7 8" key="1">
    <citation type="submission" date="2024-02" db="EMBL/GenBank/DDBJ databases">
        <title>A draft genome for the cacao thread blight pathogen Marasmius crinis-equi.</title>
        <authorList>
            <person name="Cohen S.P."/>
            <person name="Baruah I.K."/>
            <person name="Amoako-Attah I."/>
            <person name="Bukari Y."/>
            <person name="Meinhardt L.W."/>
            <person name="Bailey B.A."/>
        </authorList>
    </citation>
    <scope>NUCLEOTIDE SEQUENCE [LARGE SCALE GENOMIC DNA]</scope>
    <source>
        <strain evidence="7 8">GH-76</strain>
    </source>
</reference>
<dbReference type="SUPFAM" id="SSF48371">
    <property type="entry name" value="ARM repeat"/>
    <property type="match status" value="1"/>
</dbReference>
<evidence type="ECO:0000259" key="6">
    <source>
        <dbReference type="Pfam" id="PF08167"/>
    </source>
</evidence>
<sequence length="749" mass="80837">MTDTHPLKTFLNVHLASDASVAVHIPYISQILSSEHLSSSPHLSKWLLRVNSLVHSKDTSARWGGLCLAHTTASRSKPLMIENAQSWLQVALPILSRKEPPPVTKAALNLCRVIFTTAHDSPEFQRQVSTPNVPKFTAALIQCVESTTVELDIKVLALRTITRLVPIYPNIHRANHASLSTLTLRILSANTTHSSRTLRDPAAELYSVLHLTGGKVGAATLWRKSLDERLADAWNAFGALRTSFKGGPVPSSDGSSDPAVAVSYNLESLSTSVLILRRLLQSPTSRPVQVPVGPLVKFAIALLTVTEDEEVQSHAPSSVRALEVAVIPSIHRVACEFTACLAKCVTDHLTPYLTRICTYIAFHLEQQLEPSERLSLLQTLGVLLTNCRSLSSPVLATRVARAVLSSVKVILPSQTDSGASLDAQSGSKSKKGKKRARGYEGDEVFKTSISVICPSVVEGKVLLEACDVLQKLLRNPDVSSAMHSLACRVVLAAIISLPQLAAALVSPDVQLYQQLLKRLQSLAMELGQGTTSAMGKSLGLVIHALSMANVDEDTMRNLDVLLHPRLPPLLRSLPQLEALSLFRTEESEEEAAERQRLGLETNAGVGEIYENRVLTTEQDIIMKDAPATEINSIPPSTSTAPASAPRIHPSVIAPLASQAPAPQNSAPLPKPVAEVPVHSKRPVEAVKKIPQPTEDPRVSDFSVTGVSTPNISHQATKSDETPSVTQTPQVHEVDQMPSIDVDSDSESDD</sequence>
<feature type="domain" description="Pre-rRNA-processing protein RIX1 N-terminal" evidence="6">
    <location>
        <begin position="11"/>
        <end position="192"/>
    </location>
</feature>
<dbReference type="InterPro" id="IPR016024">
    <property type="entry name" value="ARM-type_fold"/>
</dbReference>
<feature type="region of interest" description="Disordered" evidence="5">
    <location>
        <begin position="658"/>
        <end position="749"/>
    </location>
</feature>
<proteinExistence type="inferred from homology"/>
<evidence type="ECO:0000256" key="1">
    <source>
        <dbReference type="ARBA" id="ARBA00004123"/>
    </source>
</evidence>
<protein>
    <recommendedName>
        <fullName evidence="3">Pre-rRNA-processing protein RIX1</fullName>
    </recommendedName>
</protein>
<evidence type="ECO:0000313" key="7">
    <source>
        <dbReference type="EMBL" id="KAL0573964.1"/>
    </source>
</evidence>
<evidence type="ECO:0000256" key="4">
    <source>
        <dbReference type="ARBA" id="ARBA00023242"/>
    </source>
</evidence>
<dbReference type="PANTHER" id="PTHR34105">
    <property type="entry name" value="PROLINE-, GLUTAMIC ACID- AND LEUCINE-RICH PROTEIN 1"/>
    <property type="match status" value="1"/>
</dbReference>
<dbReference type="InterPro" id="IPR012583">
    <property type="entry name" value="RIX1_N"/>
</dbReference>
<gene>
    <name evidence="7" type="ORF">V5O48_007979</name>
</gene>
<accession>A0ABR3FF39</accession>
<comment type="subcellular location">
    <subcellularLocation>
        <location evidence="1">Nucleus</location>
    </subcellularLocation>
</comment>
<name>A0ABR3FF39_9AGAR</name>
<evidence type="ECO:0000256" key="3">
    <source>
        <dbReference type="ARBA" id="ARBA00021502"/>
    </source>
</evidence>
<dbReference type="Pfam" id="PF08167">
    <property type="entry name" value="RIX1"/>
    <property type="match status" value="1"/>
</dbReference>
<comment type="similarity">
    <text evidence="2">Belongs to the RIX1/PELP1 family.</text>
</comment>
<evidence type="ECO:0000256" key="2">
    <source>
        <dbReference type="ARBA" id="ARBA00010511"/>
    </source>
</evidence>
<comment type="caution">
    <text evidence="7">The sequence shown here is derived from an EMBL/GenBank/DDBJ whole genome shotgun (WGS) entry which is preliminary data.</text>
</comment>
<evidence type="ECO:0000256" key="5">
    <source>
        <dbReference type="SAM" id="MobiDB-lite"/>
    </source>
</evidence>
<keyword evidence="4" id="KW-0539">Nucleus</keyword>
<evidence type="ECO:0000313" key="8">
    <source>
        <dbReference type="Proteomes" id="UP001465976"/>
    </source>
</evidence>
<organism evidence="7 8">
    <name type="scientific">Marasmius crinis-equi</name>
    <dbReference type="NCBI Taxonomy" id="585013"/>
    <lineage>
        <taxon>Eukaryota</taxon>
        <taxon>Fungi</taxon>
        <taxon>Dikarya</taxon>
        <taxon>Basidiomycota</taxon>
        <taxon>Agaricomycotina</taxon>
        <taxon>Agaricomycetes</taxon>
        <taxon>Agaricomycetidae</taxon>
        <taxon>Agaricales</taxon>
        <taxon>Marasmiineae</taxon>
        <taxon>Marasmiaceae</taxon>
        <taxon>Marasmius</taxon>
    </lineage>
</organism>
<dbReference type="EMBL" id="JBAHYK010000443">
    <property type="protein sequence ID" value="KAL0573964.1"/>
    <property type="molecule type" value="Genomic_DNA"/>
</dbReference>
<feature type="compositionally biased region" description="Low complexity" evidence="5">
    <location>
        <begin position="658"/>
        <end position="667"/>
    </location>
</feature>
<keyword evidence="8" id="KW-1185">Reference proteome</keyword>